<evidence type="ECO:0000259" key="19">
    <source>
        <dbReference type="Pfam" id="PF01769"/>
    </source>
</evidence>
<comment type="subcellular location">
    <subcellularLocation>
        <location evidence="1">Cell membrane</location>
        <topology evidence="1">Multi-pass membrane protein</topology>
    </subcellularLocation>
    <subcellularLocation>
        <location evidence="17">Membrane</location>
        <topology evidence="17">Multi-pass membrane protein</topology>
    </subcellularLocation>
</comment>
<dbReference type="InterPro" id="IPR006667">
    <property type="entry name" value="SLC41_membr_dom"/>
</dbReference>
<comment type="catalytic activity">
    <reaction evidence="12">
        <text>Mn(2+)(in) = Mn(2+)(out)</text>
        <dbReference type="Rhea" id="RHEA:28699"/>
        <dbReference type="ChEBI" id="CHEBI:29035"/>
    </reaction>
</comment>
<evidence type="ECO:0000313" key="20">
    <source>
        <dbReference type="Ensembl" id="ENSSANP00000092769.1"/>
    </source>
</evidence>
<evidence type="ECO:0000256" key="1">
    <source>
        <dbReference type="ARBA" id="ARBA00004651"/>
    </source>
</evidence>
<gene>
    <name evidence="20" type="primary">LOC107658826</name>
</gene>
<evidence type="ECO:0000256" key="8">
    <source>
        <dbReference type="ARBA" id="ARBA00022989"/>
    </source>
</evidence>
<evidence type="ECO:0000256" key="5">
    <source>
        <dbReference type="ARBA" id="ARBA00022692"/>
    </source>
</evidence>
<sequence length="554" mass="59524">MSLRTIGGAVLSSLGPSLAAQAGGAWSSVAFRPIPSLLQTMVPAGYTALQEERLAMVDLGTPKPESLKNGFHREPRRHSDRSSRTSISMSDAGDGHYAETEPMLPECRLSGEEADKEEESVEEGQLQATRNMPKESPLAMALQILVPFLLAGFGTVSAGVVLDIVQHWEAFKNITEIFILVPALLGLKGNLEMTLASRLSTAVNVGKMDSPIEKWNLIIGNLALKQVQATVIGFLAAVVAVVLGWIPEGKFQISHAVLLCSSSVATAFIASLLQGIIMVGVIVGSKKTGINPDNVATPIAASFGDLITLAILAWISQGLYNCLDSHPYVSSLVCAFFMCLTPLWMVISSKHPASRQLLYSGWEPVITAMFISSIGGLILDKTVSDPNLAGIVVYTPVINGIGGNLVAIQSSRISTYLHFHSTPGEVPDEAKGCYYPCHTFCGTGANHRSAQVLLLLVIPGHLIFLYTIDLMERGHTSLTPVFMVVYLAAALFQVFLLLCISDWMVHSMWKSGKDPDSFSIPYLTALGDLLGTALLALSFHFLWIIGDQDSDVGD</sequence>
<dbReference type="Proteomes" id="UP000472260">
    <property type="component" value="Unassembled WGS sequence"/>
</dbReference>
<keyword evidence="7 17" id="KW-0460">Magnesium</keyword>
<evidence type="ECO:0000256" key="2">
    <source>
        <dbReference type="ARBA" id="ARBA00009749"/>
    </source>
</evidence>
<feature type="region of interest" description="Disordered" evidence="18">
    <location>
        <begin position="61"/>
        <end position="102"/>
    </location>
</feature>
<dbReference type="KEGG" id="sanh:107658826"/>
<evidence type="ECO:0000313" key="21">
    <source>
        <dbReference type="Proteomes" id="UP000472260"/>
    </source>
</evidence>
<feature type="transmembrane region" description="Helical" evidence="17">
    <location>
        <begin position="480"/>
        <end position="500"/>
    </location>
</feature>
<feature type="transmembrane region" description="Helical" evidence="17">
    <location>
        <begin position="328"/>
        <end position="347"/>
    </location>
</feature>
<dbReference type="GO" id="GO:0030001">
    <property type="term" value="P:metal ion transport"/>
    <property type="evidence" value="ECO:0007669"/>
    <property type="project" value="UniProtKB-UniRule"/>
</dbReference>
<feature type="transmembrane region" description="Helical" evidence="17">
    <location>
        <begin position="140"/>
        <end position="162"/>
    </location>
</feature>
<keyword evidence="21" id="KW-1185">Reference proteome</keyword>
<evidence type="ECO:0000256" key="12">
    <source>
        <dbReference type="ARBA" id="ARBA00036173"/>
    </source>
</evidence>
<comment type="function">
    <text evidence="17">Acts as a magnesium transporter.</text>
</comment>
<evidence type="ECO:0000256" key="3">
    <source>
        <dbReference type="ARBA" id="ARBA00022448"/>
    </source>
</evidence>
<dbReference type="PANTHER" id="PTHR16228:SF25">
    <property type="entry name" value="SOLUTE CARRIER FAMILY 41 MEMBER 2"/>
    <property type="match status" value="1"/>
</dbReference>
<keyword evidence="8 17" id="KW-1133">Transmembrane helix</keyword>
<comment type="function">
    <text evidence="16">Acts as a plasma-membrane magnesium transporter. Can also mediate the transport of other divalent metal cations in an order of Ba(2+) &gt; Ni(2+) &gt; Co(2+) &gt; Fe(2+) &gt; Mn(2+).</text>
</comment>
<keyword evidence="5 17" id="KW-0812">Transmembrane</keyword>
<comment type="catalytic activity">
    <reaction evidence="13">
        <text>Fe(2+)(in) = Fe(2+)(out)</text>
        <dbReference type="Rhea" id="RHEA:28486"/>
        <dbReference type="ChEBI" id="CHEBI:29033"/>
    </reaction>
</comment>
<evidence type="ECO:0000256" key="10">
    <source>
        <dbReference type="ARBA" id="ARBA00023136"/>
    </source>
</evidence>
<dbReference type="InterPro" id="IPR045349">
    <property type="entry name" value="SLC41A1-3"/>
</dbReference>
<dbReference type="InterPro" id="IPR036739">
    <property type="entry name" value="SLC41_membr_dom_sf"/>
</dbReference>
<evidence type="ECO:0000256" key="16">
    <source>
        <dbReference type="ARBA" id="ARBA00046252"/>
    </source>
</evidence>
<feature type="transmembrane region" description="Helical" evidence="17">
    <location>
        <begin position="359"/>
        <end position="379"/>
    </location>
</feature>
<dbReference type="SUPFAM" id="SSF161093">
    <property type="entry name" value="MgtE membrane domain-like"/>
    <property type="match status" value="2"/>
</dbReference>
<dbReference type="AlphaFoldDB" id="A0A671S9E5"/>
<comment type="catalytic activity">
    <reaction evidence="11">
        <text>Mg(2+)(in) = Mg(2+)(out)</text>
        <dbReference type="Rhea" id="RHEA:29827"/>
        <dbReference type="ChEBI" id="CHEBI:18420"/>
    </reaction>
</comment>
<feature type="transmembrane region" description="Helical" evidence="17">
    <location>
        <begin position="520"/>
        <end position="545"/>
    </location>
</feature>
<dbReference type="FunFam" id="1.10.357.20:FF:000001">
    <property type="entry name" value="Solute carrier family 41 member 2"/>
    <property type="match status" value="1"/>
</dbReference>
<reference evidence="20" key="1">
    <citation type="submission" date="2025-08" db="UniProtKB">
        <authorList>
            <consortium name="Ensembl"/>
        </authorList>
    </citation>
    <scope>IDENTIFICATION</scope>
</reference>
<evidence type="ECO:0000256" key="4">
    <source>
        <dbReference type="ARBA" id="ARBA00022475"/>
    </source>
</evidence>
<keyword evidence="6" id="KW-0677">Repeat</keyword>
<proteinExistence type="inferred from homology"/>
<protein>
    <recommendedName>
        <fullName evidence="17">Solute carrier family 41 member</fullName>
    </recommendedName>
</protein>
<keyword evidence="9 17" id="KW-0406">Ion transport</keyword>
<comment type="catalytic activity">
    <reaction evidence="14">
        <text>Co(2+)(in) = Co(2+)(out)</text>
        <dbReference type="Rhea" id="RHEA:28578"/>
        <dbReference type="ChEBI" id="CHEBI:48828"/>
    </reaction>
</comment>
<evidence type="ECO:0000256" key="7">
    <source>
        <dbReference type="ARBA" id="ARBA00022842"/>
    </source>
</evidence>
<evidence type="ECO:0000256" key="13">
    <source>
        <dbReference type="ARBA" id="ARBA00036243"/>
    </source>
</evidence>
<name>A0A671S9E5_9TELE</name>
<feature type="transmembrane region" description="Helical" evidence="17">
    <location>
        <begin position="253"/>
        <end position="283"/>
    </location>
</feature>
<dbReference type="GO" id="GO:0022890">
    <property type="term" value="F:inorganic cation transmembrane transporter activity"/>
    <property type="evidence" value="ECO:0007669"/>
    <property type="project" value="UniProtKB-UniRule"/>
</dbReference>
<dbReference type="GO" id="GO:0005886">
    <property type="term" value="C:plasma membrane"/>
    <property type="evidence" value="ECO:0007669"/>
    <property type="project" value="UniProtKB-SubCell"/>
</dbReference>
<keyword evidence="3 17" id="KW-0813">Transport</keyword>
<comment type="catalytic activity">
    <reaction evidence="15">
        <text>Ni(2+)(in) = Ni(2+)(out)</text>
        <dbReference type="Rhea" id="RHEA:29831"/>
        <dbReference type="ChEBI" id="CHEBI:49786"/>
    </reaction>
</comment>
<evidence type="ECO:0000256" key="11">
    <source>
        <dbReference type="ARBA" id="ARBA00034269"/>
    </source>
</evidence>
<feature type="transmembrane region" description="Helical" evidence="17">
    <location>
        <begin position="227"/>
        <end position="247"/>
    </location>
</feature>
<keyword evidence="10 17" id="KW-0472">Membrane</keyword>
<evidence type="ECO:0000256" key="6">
    <source>
        <dbReference type="ARBA" id="ARBA00022737"/>
    </source>
</evidence>
<evidence type="ECO:0000256" key="9">
    <source>
        <dbReference type="ARBA" id="ARBA00023065"/>
    </source>
</evidence>
<evidence type="ECO:0000256" key="18">
    <source>
        <dbReference type="SAM" id="MobiDB-lite"/>
    </source>
</evidence>
<feature type="transmembrane region" description="Helical" evidence="17">
    <location>
        <begin position="391"/>
        <end position="408"/>
    </location>
</feature>
<dbReference type="Gene3D" id="1.10.357.20">
    <property type="entry name" value="SLC41 divalent cation transporters, integral membrane domain"/>
    <property type="match status" value="2"/>
</dbReference>
<dbReference type="Ensembl" id="ENSSANT00000098552.1">
    <property type="protein sequence ID" value="ENSSANP00000092769.1"/>
    <property type="gene ID" value="ENSSANG00000045625.1"/>
</dbReference>
<dbReference type="OrthoDB" id="5791097at2759"/>
<dbReference type="GO" id="GO:0008324">
    <property type="term" value="F:monoatomic cation transmembrane transporter activity"/>
    <property type="evidence" value="ECO:0007669"/>
    <property type="project" value="UniProtKB-UniRule"/>
</dbReference>
<dbReference type="FunFam" id="1.10.357.20:FF:000002">
    <property type="entry name" value="Solute carrier family 41, member 2"/>
    <property type="match status" value="1"/>
</dbReference>
<dbReference type="RefSeq" id="XP_016302973.1">
    <property type="nucleotide sequence ID" value="XM_016447487.1"/>
</dbReference>
<feature type="transmembrane region" description="Helical" evidence="17">
    <location>
        <begin position="452"/>
        <end position="468"/>
    </location>
</feature>
<feature type="transmembrane region" description="Helical" evidence="17">
    <location>
        <begin position="295"/>
        <end position="316"/>
    </location>
</feature>
<keyword evidence="4" id="KW-1003">Cell membrane</keyword>
<evidence type="ECO:0000256" key="15">
    <source>
        <dbReference type="ARBA" id="ARBA00036293"/>
    </source>
</evidence>
<evidence type="ECO:0000256" key="17">
    <source>
        <dbReference type="RuleBase" id="RU369007"/>
    </source>
</evidence>
<feature type="domain" description="SLC41A/MgtE integral membrane" evidence="19">
    <location>
        <begin position="395"/>
        <end position="537"/>
    </location>
</feature>
<evidence type="ECO:0000256" key="14">
    <source>
        <dbReference type="ARBA" id="ARBA00036245"/>
    </source>
</evidence>
<accession>A0A671S9E5</accession>
<organism evidence="20 21">
    <name type="scientific">Sinocyclocheilus anshuiensis</name>
    <dbReference type="NCBI Taxonomy" id="1608454"/>
    <lineage>
        <taxon>Eukaryota</taxon>
        <taxon>Metazoa</taxon>
        <taxon>Chordata</taxon>
        <taxon>Craniata</taxon>
        <taxon>Vertebrata</taxon>
        <taxon>Euteleostomi</taxon>
        <taxon>Actinopterygii</taxon>
        <taxon>Neopterygii</taxon>
        <taxon>Teleostei</taxon>
        <taxon>Ostariophysi</taxon>
        <taxon>Cypriniformes</taxon>
        <taxon>Cyprinidae</taxon>
        <taxon>Cyprininae</taxon>
        <taxon>Sinocyclocheilus</taxon>
    </lineage>
</organism>
<dbReference type="PANTHER" id="PTHR16228">
    <property type="entry name" value="DIVALENT CATION TRANSPORTER SOLUTE CARRIER FAMILY 41"/>
    <property type="match status" value="1"/>
</dbReference>
<feature type="domain" description="SLC41A/MgtE integral membrane" evidence="19">
    <location>
        <begin position="181"/>
        <end position="314"/>
    </location>
</feature>
<comment type="similarity">
    <text evidence="2 17">Belongs to the SLC41A transporter family.</text>
</comment>
<dbReference type="Pfam" id="PF01769">
    <property type="entry name" value="MgtE"/>
    <property type="match status" value="2"/>
</dbReference>
<dbReference type="GeneID" id="107658826"/>
<reference evidence="20" key="2">
    <citation type="submission" date="2025-09" db="UniProtKB">
        <authorList>
            <consortium name="Ensembl"/>
        </authorList>
    </citation>
    <scope>IDENTIFICATION</scope>
</reference>